<feature type="region of interest" description="Disordered" evidence="1">
    <location>
        <begin position="22"/>
        <end position="51"/>
    </location>
</feature>
<dbReference type="EMBL" id="JBAWKC010000001">
    <property type="protein sequence ID" value="MFH6767487.1"/>
    <property type="molecule type" value="Genomic_DNA"/>
</dbReference>
<protein>
    <recommendedName>
        <fullName evidence="4">Lipoprotein</fullName>
    </recommendedName>
</protein>
<accession>A0ABW7MQN4</accession>
<reference evidence="2 3" key="1">
    <citation type="submission" date="2024-02" db="EMBL/GenBank/DDBJ databases">
        <title>A Gaetbulibacter species isolated from tidal flats and genomic insights of their niches.</title>
        <authorList>
            <person name="Ye Y."/>
        </authorList>
    </citation>
    <scope>NUCLEOTIDE SEQUENCE [LARGE SCALE GENOMIC DNA]</scope>
    <source>
        <strain evidence="2 3">KEM-8</strain>
    </source>
</reference>
<evidence type="ECO:0008006" key="4">
    <source>
        <dbReference type="Google" id="ProtNLM"/>
    </source>
</evidence>
<keyword evidence="3" id="KW-1185">Reference proteome</keyword>
<sequence length="51" mass="5848">MYRLWIIASVILFSSCGTLKETNNDSESSENKHILPPNTASNKYSKMRQEN</sequence>
<gene>
    <name evidence="2" type="ORF">V8G56_01970</name>
</gene>
<dbReference type="PROSITE" id="PS51257">
    <property type="entry name" value="PROKAR_LIPOPROTEIN"/>
    <property type="match status" value="1"/>
</dbReference>
<proteinExistence type="predicted"/>
<dbReference type="RefSeq" id="WP_395436785.1">
    <property type="nucleotide sequence ID" value="NZ_JBAWKC010000001.1"/>
</dbReference>
<organism evidence="2 3">
    <name type="scientific">Gaetbulibacter aquiaggeris</name>
    <dbReference type="NCBI Taxonomy" id="1735373"/>
    <lineage>
        <taxon>Bacteria</taxon>
        <taxon>Pseudomonadati</taxon>
        <taxon>Bacteroidota</taxon>
        <taxon>Flavobacteriia</taxon>
        <taxon>Flavobacteriales</taxon>
        <taxon>Flavobacteriaceae</taxon>
        <taxon>Gaetbulibacter</taxon>
    </lineage>
</organism>
<comment type="caution">
    <text evidence="2">The sequence shown here is derived from an EMBL/GenBank/DDBJ whole genome shotgun (WGS) entry which is preliminary data.</text>
</comment>
<evidence type="ECO:0000256" key="1">
    <source>
        <dbReference type="SAM" id="MobiDB-lite"/>
    </source>
</evidence>
<evidence type="ECO:0000313" key="3">
    <source>
        <dbReference type="Proteomes" id="UP001610104"/>
    </source>
</evidence>
<evidence type="ECO:0000313" key="2">
    <source>
        <dbReference type="EMBL" id="MFH6767487.1"/>
    </source>
</evidence>
<name>A0ABW7MQN4_9FLAO</name>
<dbReference type="Proteomes" id="UP001610104">
    <property type="component" value="Unassembled WGS sequence"/>
</dbReference>